<comment type="similarity">
    <text evidence="1">Belongs to the short-chain dehydrogenases/reductases (SDR) family.</text>
</comment>
<dbReference type="GeneID" id="59347301"/>
<dbReference type="InterPro" id="IPR002347">
    <property type="entry name" value="SDR_fam"/>
</dbReference>
<dbReference type="InterPro" id="IPR036291">
    <property type="entry name" value="NAD(P)-bd_dom_sf"/>
</dbReference>
<organism evidence="3 4">
    <name type="scientific">Mycena indigotica</name>
    <dbReference type="NCBI Taxonomy" id="2126181"/>
    <lineage>
        <taxon>Eukaryota</taxon>
        <taxon>Fungi</taxon>
        <taxon>Dikarya</taxon>
        <taxon>Basidiomycota</taxon>
        <taxon>Agaricomycotina</taxon>
        <taxon>Agaricomycetes</taxon>
        <taxon>Agaricomycetidae</taxon>
        <taxon>Agaricales</taxon>
        <taxon>Marasmiineae</taxon>
        <taxon>Mycenaceae</taxon>
        <taxon>Mycena</taxon>
    </lineage>
</organism>
<evidence type="ECO:0000313" key="4">
    <source>
        <dbReference type="Proteomes" id="UP000636479"/>
    </source>
</evidence>
<protein>
    <submittedName>
        <fullName evidence="3">Uncharacterized protein</fullName>
    </submittedName>
</protein>
<dbReference type="AlphaFoldDB" id="A0A8H6SFV6"/>
<dbReference type="Pfam" id="PF00106">
    <property type="entry name" value="adh_short"/>
    <property type="match status" value="1"/>
</dbReference>
<sequence length="328" mass="34813">MSLELPAFGFHTTAEEAADALSSQISGKNVLITGTSLEGIGFEAARSIAKYAALVVITGYNKDRLQLSVDAIRKDQPSANIRALALDLSSLAAVREAAKEINAYIEPLHVVIHNAADSSGVYRITADGFDGQMAVAHFGPFLLTKLILAKVVASKTAGYTPRIVFVASVAHAMGPGIELTEAALCKPAAGAEGSYFLRYHEVKSANVLFALGLASRGAGKIKAYSLHPGTIYTNVFTKESTIPILKAVGSLNEDGKPNSETIEWKTIPEGASTTVAAAFDPRLEDKSGAYLVDATEANAQRTSICADLENAEKLWKLTEQILGEEFIL</sequence>
<keyword evidence="2" id="KW-0560">Oxidoreductase</keyword>
<dbReference type="PANTHER" id="PTHR24320">
    <property type="entry name" value="RETINOL DEHYDROGENASE"/>
    <property type="match status" value="1"/>
</dbReference>
<dbReference type="PANTHER" id="PTHR24320:SF283">
    <property type="entry name" value="RETINOL DEHYDROGENASE 11"/>
    <property type="match status" value="1"/>
</dbReference>
<evidence type="ECO:0000256" key="1">
    <source>
        <dbReference type="ARBA" id="ARBA00006484"/>
    </source>
</evidence>
<name>A0A8H6SFV6_9AGAR</name>
<accession>A0A8H6SFV6</accession>
<dbReference type="RefSeq" id="XP_037218027.1">
    <property type="nucleotide sequence ID" value="XM_037364785.1"/>
</dbReference>
<gene>
    <name evidence="3" type="ORF">MIND_00811000</name>
</gene>
<dbReference type="EMBL" id="JACAZF010000007">
    <property type="protein sequence ID" value="KAF7298639.1"/>
    <property type="molecule type" value="Genomic_DNA"/>
</dbReference>
<evidence type="ECO:0000313" key="3">
    <source>
        <dbReference type="EMBL" id="KAF7298639.1"/>
    </source>
</evidence>
<evidence type="ECO:0000256" key="2">
    <source>
        <dbReference type="ARBA" id="ARBA00023002"/>
    </source>
</evidence>
<proteinExistence type="inferred from homology"/>
<dbReference type="Proteomes" id="UP000636479">
    <property type="component" value="Unassembled WGS sequence"/>
</dbReference>
<reference evidence="3" key="1">
    <citation type="submission" date="2020-05" db="EMBL/GenBank/DDBJ databases">
        <title>Mycena genomes resolve the evolution of fungal bioluminescence.</title>
        <authorList>
            <person name="Tsai I.J."/>
        </authorList>
    </citation>
    <scope>NUCLEOTIDE SEQUENCE</scope>
    <source>
        <strain evidence="3">171206Taipei</strain>
    </source>
</reference>
<dbReference type="Gene3D" id="3.40.50.720">
    <property type="entry name" value="NAD(P)-binding Rossmann-like Domain"/>
    <property type="match status" value="1"/>
</dbReference>
<dbReference type="OrthoDB" id="191139at2759"/>
<comment type="caution">
    <text evidence="3">The sequence shown here is derived from an EMBL/GenBank/DDBJ whole genome shotgun (WGS) entry which is preliminary data.</text>
</comment>
<dbReference type="SUPFAM" id="SSF51735">
    <property type="entry name" value="NAD(P)-binding Rossmann-fold domains"/>
    <property type="match status" value="1"/>
</dbReference>
<dbReference type="GO" id="GO:0016491">
    <property type="term" value="F:oxidoreductase activity"/>
    <property type="evidence" value="ECO:0007669"/>
    <property type="project" value="UniProtKB-KW"/>
</dbReference>
<keyword evidence="4" id="KW-1185">Reference proteome</keyword>